<dbReference type="AlphaFoldDB" id="A0A9J5WK95"/>
<dbReference type="Proteomes" id="UP000824120">
    <property type="component" value="Chromosome 11"/>
</dbReference>
<evidence type="ECO:0000313" key="1">
    <source>
        <dbReference type="EMBL" id="KAG5576313.1"/>
    </source>
</evidence>
<evidence type="ECO:0000313" key="2">
    <source>
        <dbReference type="Proteomes" id="UP000824120"/>
    </source>
</evidence>
<reference evidence="1 2" key="1">
    <citation type="submission" date="2020-09" db="EMBL/GenBank/DDBJ databases">
        <title>De no assembly of potato wild relative species, Solanum commersonii.</title>
        <authorList>
            <person name="Cho K."/>
        </authorList>
    </citation>
    <scope>NUCLEOTIDE SEQUENCE [LARGE SCALE GENOMIC DNA]</scope>
    <source>
        <strain evidence="1">LZ3.2</strain>
        <tissue evidence="1">Leaf</tissue>
    </source>
</reference>
<proteinExistence type="predicted"/>
<gene>
    <name evidence="1" type="ORF">H5410_056447</name>
</gene>
<name>A0A9J5WK95_SOLCO</name>
<sequence>MDLLGDPDIRSHFCQFFLCKSIKALAMELVGLDKKIDPFSRSNNPRNLSYGVGWSGRSMDLLVIQISDVSVTEIFYGHPSRP</sequence>
<organism evidence="1 2">
    <name type="scientific">Solanum commersonii</name>
    <name type="common">Commerson's wild potato</name>
    <name type="synonym">Commerson's nightshade</name>
    <dbReference type="NCBI Taxonomy" id="4109"/>
    <lineage>
        <taxon>Eukaryota</taxon>
        <taxon>Viridiplantae</taxon>
        <taxon>Streptophyta</taxon>
        <taxon>Embryophyta</taxon>
        <taxon>Tracheophyta</taxon>
        <taxon>Spermatophyta</taxon>
        <taxon>Magnoliopsida</taxon>
        <taxon>eudicotyledons</taxon>
        <taxon>Gunneridae</taxon>
        <taxon>Pentapetalae</taxon>
        <taxon>asterids</taxon>
        <taxon>lamiids</taxon>
        <taxon>Solanales</taxon>
        <taxon>Solanaceae</taxon>
        <taxon>Solanoideae</taxon>
        <taxon>Solaneae</taxon>
        <taxon>Solanum</taxon>
    </lineage>
</organism>
<protein>
    <submittedName>
        <fullName evidence="1">Uncharacterized protein</fullName>
    </submittedName>
</protein>
<dbReference type="EMBL" id="JACXVP010000011">
    <property type="protein sequence ID" value="KAG5576313.1"/>
    <property type="molecule type" value="Genomic_DNA"/>
</dbReference>
<comment type="caution">
    <text evidence="1">The sequence shown here is derived from an EMBL/GenBank/DDBJ whole genome shotgun (WGS) entry which is preliminary data.</text>
</comment>
<keyword evidence="2" id="KW-1185">Reference proteome</keyword>
<accession>A0A9J5WK95</accession>